<evidence type="ECO:0000256" key="1">
    <source>
        <dbReference type="ARBA" id="ARBA00005662"/>
    </source>
</evidence>
<dbReference type="InterPro" id="IPR011761">
    <property type="entry name" value="ATP-grasp"/>
</dbReference>
<accession>A0A1X6X7H5</accession>
<dbReference type="InterPro" id="IPR019079">
    <property type="entry name" value="Capsule_synth_CapA"/>
</dbReference>
<dbReference type="InterPro" id="IPR052169">
    <property type="entry name" value="CW_Biosynth-Accessory"/>
</dbReference>
<dbReference type="Gene3D" id="3.30.470.20">
    <property type="entry name" value="ATP-grasp fold, B domain"/>
    <property type="match status" value="2"/>
</dbReference>
<proteinExistence type="inferred from homology"/>
<evidence type="ECO:0000313" key="4">
    <source>
        <dbReference type="EMBL" id="SLM95148.1"/>
    </source>
</evidence>
<dbReference type="GO" id="GO:0047480">
    <property type="term" value="F:UDP-N-acetylmuramoyl-tripeptide-D-alanyl-D-alanine ligase activity"/>
    <property type="evidence" value="ECO:0007669"/>
    <property type="project" value="UniProtKB-EC"/>
</dbReference>
<dbReference type="GO" id="GO:0005524">
    <property type="term" value="F:ATP binding"/>
    <property type="evidence" value="ECO:0007669"/>
    <property type="project" value="UniProtKB-UniRule"/>
</dbReference>
<dbReference type="PANTHER" id="PTHR33393:SF11">
    <property type="entry name" value="POLYGLUTAMINE SYNTHESIS ACCESSORY PROTEIN RV0574C-RELATED"/>
    <property type="match status" value="1"/>
</dbReference>
<dbReference type="SUPFAM" id="SSF56300">
    <property type="entry name" value="Metallo-dependent phosphatases"/>
    <property type="match status" value="1"/>
</dbReference>
<dbReference type="RefSeq" id="WP_087005403.1">
    <property type="nucleotide sequence ID" value="NZ_FWFF01000005.1"/>
</dbReference>
<evidence type="ECO:0000259" key="3">
    <source>
        <dbReference type="PROSITE" id="PS50975"/>
    </source>
</evidence>
<dbReference type="PROSITE" id="PS50975">
    <property type="entry name" value="ATP_GRASP"/>
    <property type="match status" value="1"/>
</dbReference>
<dbReference type="Proteomes" id="UP000196581">
    <property type="component" value="Unassembled WGS sequence"/>
</dbReference>
<dbReference type="Gene3D" id="3.30.1490.20">
    <property type="entry name" value="ATP-grasp fold, A domain"/>
    <property type="match status" value="1"/>
</dbReference>
<protein>
    <submittedName>
        <fullName evidence="4">UDP-N-acetylmuramoylalanyl-D-glutamyl-2,6-diaminopimelate--D-alanyl-D-alanine ligase</fullName>
        <ecNumber evidence="4">6.3.2.10</ecNumber>
    </submittedName>
</protein>
<dbReference type="Gene3D" id="3.60.21.10">
    <property type="match status" value="1"/>
</dbReference>
<dbReference type="InterPro" id="IPR026906">
    <property type="entry name" value="LRR_5"/>
</dbReference>
<evidence type="ECO:0000313" key="5">
    <source>
        <dbReference type="Proteomes" id="UP000196581"/>
    </source>
</evidence>
<keyword evidence="5" id="KW-1185">Reference proteome</keyword>
<dbReference type="EMBL" id="FWFF01000005">
    <property type="protein sequence ID" value="SLM95148.1"/>
    <property type="molecule type" value="Genomic_DNA"/>
</dbReference>
<keyword evidence="4" id="KW-0436">Ligase</keyword>
<gene>
    <name evidence="4" type="ORF">FM105_04550</name>
</gene>
<dbReference type="PANTHER" id="PTHR33393">
    <property type="entry name" value="POLYGLUTAMINE SYNTHESIS ACCESSORY PROTEIN RV0574C-RELATED"/>
    <property type="match status" value="1"/>
</dbReference>
<dbReference type="Pfam" id="PF09587">
    <property type="entry name" value="PGA_cap"/>
    <property type="match status" value="1"/>
</dbReference>
<feature type="domain" description="ATP-grasp" evidence="3">
    <location>
        <begin position="338"/>
        <end position="594"/>
    </location>
</feature>
<name>A0A1X6X7H5_9MICO</name>
<dbReference type="SUPFAM" id="SSF52058">
    <property type="entry name" value="L domain-like"/>
    <property type="match status" value="1"/>
</dbReference>
<keyword evidence="2" id="KW-0547">Nucleotide-binding</keyword>
<dbReference type="GO" id="GO:0046872">
    <property type="term" value="F:metal ion binding"/>
    <property type="evidence" value="ECO:0007669"/>
    <property type="project" value="InterPro"/>
</dbReference>
<reference evidence="5" key="1">
    <citation type="submission" date="2017-02" db="EMBL/GenBank/DDBJ databases">
        <authorList>
            <person name="Dridi B."/>
        </authorList>
    </citation>
    <scope>NUCLEOTIDE SEQUENCE [LARGE SCALE GENOMIC DNA]</scope>
    <source>
        <strain evidence="5">B Co 03.10</strain>
    </source>
</reference>
<evidence type="ECO:0000256" key="2">
    <source>
        <dbReference type="PROSITE-ProRule" id="PRU00409"/>
    </source>
</evidence>
<sequence>MPIDFSAHAKRWTPSGPVDTATVDLTSTGSRPTDADLVLRADGSATAHSGEQSDSPLPPGVFEMTVPFHDGTVRTVLIVTSSRGSDPDAPRPGGVIADITRLRAADSRALIVVLHSFPRELSSPGSTAPPSASTPFERRAISAGANILIGDRSASALHIDVVRGSLVFSGTPDAEGVPDAADAPHPITLVLRAEGSTVSTRAAASTAVAERLYMDLLRTTVSADALLRAVSVTDDGCFHAHLDDRHRAPFHAAHSGTGTTMTLWEEDPAELRFDRSVPARMYMWERELKRRGATVETIGTRVLFGEGQDGQKYLVHITDTSRTGVPGSAASGNKEMSRDLLLRAGIRIAEGEFFSVTTPVDDALHMLEKHPALVIKPVDGHAGRGVTVGVTTIDEFRAAWTIAADTTRSGLLVEEQFVGEDVRITVVGGVARAANRRVPPEIVGDGTSTVRDLLNAKNDIRYDNLHLHSKLIAMTPHRLDRLERAGLTPFSVLPDGVTHVIDHKANLATGGEPLDMTDTIHPSYLRIAERAASAFPGMGFAGIDLLIAEPRKPAEEDSYIAVEVNSLPDLASHGTSAPGGTPRNVISDAADLVLAPSEPAGNIPRRTAPQPVRTPTSATLLAAELSARGFQIEWLADRLFLATGHGQTQGFRGATTDRTSQAARLALIRPLLRRTILRSASLPLPAGRTFGSRERDRAWKYAAEIGSATLQFGGGAPVDMQGMDRTAFDAAWTRSTSVIRSHRALIAARHPGERFHLLVVHGRVLSVVRIEDGSSGGGAARLHRSHRRLAADAARAFAGADIVRVSLIITDPKMPATASSVVVEDVSVNPDLVAFSQAPGASGDLIRRVVDLHLGAARPAPEPAGVWGEDADRTSTRVLSAARSAKGRVVRRLRRLAPATPTHTVERDGVVFEVGDSSARVTGLAAEVADLSIPSQVAGKPVTAIAAGGLRGSATLRSVVVPTSVTTLGADAFAGSPNLERVELPPTLRTINARAFEACSSLHTVVLPTDLRRIAQRAFADCTALSTLMYFMATGPKAQRVIRRKLIEHSLPQTTEHIGVGAFQNCSSLTHIAIPHKVTRIRESAFGGCRGLTSIWLHSALEQIDAEAFAGCRSLESIHVPNDLTSFTADAFDDSTAIGCAEGSAAHGRAVEQGLSVAPYPPTAAPITSALGAVGSGSMRTIREVLDDPAAVEHLKRVYELRPAMAEQDPRDEDCRISVQPSRFRRAGGTYESTSAENGSDVTLTMVGDLMSGAFQQRSALQDGAFDFSESLRHVRSIFGGTDLALANLETMVAPSFPLAADRLYVDGRPHLNAPFSYLTMVRNAGIDAVLSAQNHMYDTGARGVLETLDALNDAQLVHGGMYAGPDEPRHLLFSIKGITIGVVAYLDPVRQKMKKSSFTQEGISAMTSLFSTARVRRDIADARAAGAEFVLAYCHWGEEYTERVSPRQSRFAQMVADAGADYIFGSHSHCPQPYTILTAESGRRVPVVYSGGNFVAYINRHHPITLDTLISSLTLTRDATGAVVMKDDGYLPCRIVADRGTRGLVSVVPLDELEDGALGYDPVTAGKDRARIAAVMGPDYRPLPRSAFH</sequence>
<dbReference type="InterPro" id="IPR029052">
    <property type="entry name" value="Metallo-depent_PP-like"/>
</dbReference>
<dbReference type="SMART" id="SM00854">
    <property type="entry name" value="PGA_cap"/>
    <property type="match status" value="1"/>
</dbReference>
<organism evidence="4 5">
    <name type="scientific">Brevibacterium yomogidense</name>
    <dbReference type="NCBI Taxonomy" id="946573"/>
    <lineage>
        <taxon>Bacteria</taxon>
        <taxon>Bacillati</taxon>
        <taxon>Actinomycetota</taxon>
        <taxon>Actinomycetes</taxon>
        <taxon>Micrococcales</taxon>
        <taxon>Brevibacteriaceae</taxon>
        <taxon>Brevibacterium</taxon>
    </lineage>
</organism>
<dbReference type="Gene3D" id="3.80.10.10">
    <property type="entry name" value="Ribonuclease Inhibitor"/>
    <property type="match status" value="2"/>
</dbReference>
<dbReference type="InterPro" id="IPR032675">
    <property type="entry name" value="LRR_dom_sf"/>
</dbReference>
<dbReference type="SUPFAM" id="SSF56059">
    <property type="entry name" value="Glutathione synthetase ATP-binding domain-like"/>
    <property type="match status" value="1"/>
</dbReference>
<comment type="similarity">
    <text evidence="1">Belongs to the CapA family.</text>
</comment>
<dbReference type="Pfam" id="PF13306">
    <property type="entry name" value="LRR_5"/>
    <property type="match status" value="2"/>
</dbReference>
<dbReference type="InterPro" id="IPR013815">
    <property type="entry name" value="ATP_grasp_subdomain_1"/>
</dbReference>
<keyword evidence="2" id="KW-0067">ATP-binding</keyword>
<dbReference type="EC" id="6.3.2.10" evidence="4"/>